<dbReference type="InterPro" id="IPR005135">
    <property type="entry name" value="Endo/exonuclease/phosphatase"/>
</dbReference>
<feature type="domain" description="Endonuclease/exonuclease/phosphatase" evidence="1">
    <location>
        <begin position="4"/>
        <end position="147"/>
    </location>
</feature>
<dbReference type="AlphaFoldDB" id="A0AAV2GCB5"/>
<protein>
    <recommendedName>
        <fullName evidence="1">Endonuclease/exonuclease/phosphatase domain-containing protein</fullName>
    </recommendedName>
</protein>
<dbReference type="Proteomes" id="UP001497516">
    <property type="component" value="Chromosome 8"/>
</dbReference>
<reference evidence="2 3" key="1">
    <citation type="submission" date="2024-04" db="EMBL/GenBank/DDBJ databases">
        <authorList>
            <person name="Fracassetti M."/>
        </authorList>
    </citation>
    <scope>NUCLEOTIDE SEQUENCE [LARGE SCALE GENOMIC DNA]</scope>
</reference>
<dbReference type="Pfam" id="PF03372">
    <property type="entry name" value="Exo_endo_phos"/>
    <property type="match status" value="1"/>
</dbReference>
<accession>A0AAV2GCB5</accession>
<dbReference type="InterPro" id="IPR036691">
    <property type="entry name" value="Endo/exonu/phosph_ase_sf"/>
</dbReference>
<evidence type="ECO:0000313" key="3">
    <source>
        <dbReference type="Proteomes" id="UP001497516"/>
    </source>
</evidence>
<dbReference type="SUPFAM" id="SSF56219">
    <property type="entry name" value="DNase I-like"/>
    <property type="match status" value="1"/>
</dbReference>
<proteinExistence type="predicted"/>
<dbReference type="PANTHER" id="PTHR35218">
    <property type="entry name" value="RNASE H DOMAIN-CONTAINING PROTEIN"/>
    <property type="match status" value="1"/>
</dbReference>
<name>A0AAV2GCB5_9ROSI</name>
<gene>
    <name evidence="2" type="ORF">LTRI10_LOCUS47742</name>
</gene>
<dbReference type="Gene3D" id="3.60.10.10">
    <property type="entry name" value="Endonuclease/exonuclease/phosphatase"/>
    <property type="match status" value="1"/>
</dbReference>
<evidence type="ECO:0000313" key="2">
    <source>
        <dbReference type="EMBL" id="CAL1408121.1"/>
    </source>
</evidence>
<keyword evidence="3" id="KW-1185">Reference proteome</keyword>
<evidence type="ECO:0000259" key="1">
    <source>
        <dbReference type="Pfam" id="PF03372"/>
    </source>
</evidence>
<dbReference type="GO" id="GO:0003824">
    <property type="term" value="F:catalytic activity"/>
    <property type="evidence" value="ECO:0007669"/>
    <property type="project" value="InterPro"/>
</dbReference>
<sequence length="205" mass="23348">MKLLSLNCQGLGNPVAVSSFESVIRFHKPQVVFLMETKLSNDKWEKTRYELGFEDGDGVPADGNTGGLCLFWKKEVKIKVKISDKNHMDVKRKEADGDSKWRFIGVYGCPEKENHHLTWDLIRNLHCGNDESWLCAGDFNQISSNAEKVGGRLVQEQKLIGFNNALSDSGLMDLSFRGYPFTWEKKRDVLGLIEEHLDREVANKK</sequence>
<dbReference type="EMBL" id="OZ034821">
    <property type="protein sequence ID" value="CAL1408121.1"/>
    <property type="molecule type" value="Genomic_DNA"/>
</dbReference>
<organism evidence="2 3">
    <name type="scientific">Linum trigynum</name>
    <dbReference type="NCBI Taxonomy" id="586398"/>
    <lineage>
        <taxon>Eukaryota</taxon>
        <taxon>Viridiplantae</taxon>
        <taxon>Streptophyta</taxon>
        <taxon>Embryophyta</taxon>
        <taxon>Tracheophyta</taxon>
        <taxon>Spermatophyta</taxon>
        <taxon>Magnoliopsida</taxon>
        <taxon>eudicotyledons</taxon>
        <taxon>Gunneridae</taxon>
        <taxon>Pentapetalae</taxon>
        <taxon>rosids</taxon>
        <taxon>fabids</taxon>
        <taxon>Malpighiales</taxon>
        <taxon>Linaceae</taxon>
        <taxon>Linum</taxon>
    </lineage>
</organism>
<dbReference type="PANTHER" id="PTHR35218:SF9">
    <property type="entry name" value="ENDONUCLEASE_EXONUCLEASE_PHOSPHATASE DOMAIN-CONTAINING PROTEIN"/>
    <property type="match status" value="1"/>
</dbReference>